<feature type="region of interest" description="Disordered" evidence="1">
    <location>
        <begin position="84"/>
        <end position="109"/>
    </location>
</feature>
<name>A0A0C3BV30_HEBCY</name>
<evidence type="ECO:0000313" key="2">
    <source>
        <dbReference type="EMBL" id="KIM35246.1"/>
    </source>
</evidence>
<sequence>MRLLHHFLSPSLNPPSLAMVALNQHTSPRLCSGMNSKEDSSDGLSFLTFTGRTIGFGAANGNDGLADQESPSSNRCCGFTTVGQGRSNSVNQGGRGAIGPSLIGDEGQE</sequence>
<dbReference type="EMBL" id="KN831826">
    <property type="protein sequence ID" value="KIM35246.1"/>
    <property type="molecule type" value="Genomic_DNA"/>
</dbReference>
<accession>A0A0C3BV30</accession>
<proteinExistence type="predicted"/>
<keyword evidence="3" id="KW-1185">Reference proteome</keyword>
<dbReference type="AlphaFoldDB" id="A0A0C3BV30"/>
<reference evidence="2 3" key="1">
    <citation type="submission" date="2014-04" db="EMBL/GenBank/DDBJ databases">
        <authorList>
            <consortium name="DOE Joint Genome Institute"/>
            <person name="Kuo A."/>
            <person name="Gay G."/>
            <person name="Dore J."/>
            <person name="Kohler A."/>
            <person name="Nagy L.G."/>
            <person name="Floudas D."/>
            <person name="Copeland A."/>
            <person name="Barry K.W."/>
            <person name="Cichocki N."/>
            <person name="Veneault-Fourrey C."/>
            <person name="LaButti K."/>
            <person name="Lindquist E.A."/>
            <person name="Lipzen A."/>
            <person name="Lundell T."/>
            <person name="Morin E."/>
            <person name="Murat C."/>
            <person name="Sun H."/>
            <person name="Tunlid A."/>
            <person name="Henrissat B."/>
            <person name="Grigoriev I.V."/>
            <person name="Hibbett D.S."/>
            <person name="Martin F."/>
            <person name="Nordberg H.P."/>
            <person name="Cantor M.N."/>
            <person name="Hua S.X."/>
        </authorList>
    </citation>
    <scope>NUCLEOTIDE SEQUENCE [LARGE SCALE GENOMIC DNA]</scope>
    <source>
        <strain evidence="3">h7</strain>
    </source>
</reference>
<gene>
    <name evidence="2" type="ORF">M413DRAFT_351521</name>
</gene>
<evidence type="ECO:0000256" key="1">
    <source>
        <dbReference type="SAM" id="MobiDB-lite"/>
    </source>
</evidence>
<dbReference type="Proteomes" id="UP000053424">
    <property type="component" value="Unassembled WGS sequence"/>
</dbReference>
<organism evidence="2 3">
    <name type="scientific">Hebeloma cylindrosporum</name>
    <dbReference type="NCBI Taxonomy" id="76867"/>
    <lineage>
        <taxon>Eukaryota</taxon>
        <taxon>Fungi</taxon>
        <taxon>Dikarya</taxon>
        <taxon>Basidiomycota</taxon>
        <taxon>Agaricomycotina</taxon>
        <taxon>Agaricomycetes</taxon>
        <taxon>Agaricomycetidae</taxon>
        <taxon>Agaricales</taxon>
        <taxon>Agaricineae</taxon>
        <taxon>Hymenogastraceae</taxon>
        <taxon>Hebeloma</taxon>
    </lineage>
</organism>
<reference evidence="3" key="2">
    <citation type="submission" date="2015-01" db="EMBL/GenBank/DDBJ databases">
        <title>Evolutionary Origins and Diversification of the Mycorrhizal Mutualists.</title>
        <authorList>
            <consortium name="DOE Joint Genome Institute"/>
            <consortium name="Mycorrhizal Genomics Consortium"/>
            <person name="Kohler A."/>
            <person name="Kuo A."/>
            <person name="Nagy L.G."/>
            <person name="Floudas D."/>
            <person name="Copeland A."/>
            <person name="Barry K.W."/>
            <person name="Cichocki N."/>
            <person name="Veneault-Fourrey C."/>
            <person name="LaButti K."/>
            <person name="Lindquist E.A."/>
            <person name="Lipzen A."/>
            <person name="Lundell T."/>
            <person name="Morin E."/>
            <person name="Murat C."/>
            <person name="Riley R."/>
            <person name="Ohm R."/>
            <person name="Sun H."/>
            <person name="Tunlid A."/>
            <person name="Henrissat B."/>
            <person name="Grigoriev I.V."/>
            <person name="Hibbett D.S."/>
            <person name="Martin F."/>
        </authorList>
    </citation>
    <scope>NUCLEOTIDE SEQUENCE [LARGE SCALE GENOMIC DNA]</scope>
    <source>
        <strain evidence="3">h7</strain>
    </source>
</reference>
<dbReference type="HOGENOM" id="CLU_2184298_0_0_1"/>
<evidence type="ECO:0000313" key="3">
    <source>
        <dbReference type="Proteomes" id="UP000053424"/>
    </source>
</evidence>
<protein>
    <submittedName>
        <fullName evidence="2">Uncharacterized protein</fullName>
    </submittedName>
</protein>